<evidence type="ECO:0000313" key="2">
    <source>
        <dbReference type="Proteomes" id="UP000805704"/>
    </source>
</evidence>
<name>A0ACB7EKC0_NIBAL</name>
<organism evidence="1 2">
    <name type="scientific">Nibea albiflora</name>
    <name type="common">Yellow drum</name>
    <name type="synonym">Corvina albiflora</name>
    <dbReference type="NCBI Taxonomy" id="240163"/>
    <lineage>
        <taxon>Eukaryota</taxon>
        <taxon>Metazoa</taxon>
        <taxon>Chordata</taxon>
        <taxon>Craniata</taxon>
        <taxon>Vertebrata</taxon>
        <taxon>Euteleostomi</taxon>
        <taxon>Actinopterygii</taxon>
        <taxon>Neopterygii</taxon>
        <taxon>Teleostei</taxon>
        <taxon>Neoteleostei</taxon>
        <taxon>Acanthomorphata</taxon>
        <taxon>Eupercaria</taxon>
        <taxon>Sciaenidae</taxon>
        <taxon>Nibea</taxon>
    </lineage>
</organism>
<sequence>MASKIAPYLSSAARVNGNDISFGDTGEDLTQGFSPPSGTKKLPRRSGFLAGFLDTDEQSITLGYIVQKIIRFASICEKCKIATEHEDDSPAGENSISVNLKESGAGTPKKSAIPPKKSKISFIRLSN</sequence>
<comment type="caution">
    <text evidence="1">The sequence shown here is derived from an EMBL/GenBank/DDBJ whole genome shotgun (WGS) entry which is preliminary data.</text>
</comment>
<dbReference type="EMBL" id="CM024794">
    <property type="protein sequence ID" value="KAG8002247.1"/>
    <property type="molecule type" value="Genomic_DNA"/>
</dbReference>
<accession>A0ACB7EKC0</accession>
<keyword evidence="2" id="KW-1185">Reference proteome</keyword>
<reference evidence="1" key="1">
    <citation type="submission" date="2020-04" db="EMBL/GenBank/DDBJ databases">
        <title>A chromosome-scale assembly and high-density genetic map of the yellow drum (Nibea albiflora) genome.</title>
        <authorList>
            <person name="Xu D."/>
            <person name="Zhang W."/>
            <person name="Chen R."/>
            <person name="Tan P."/>
            <person name="Wang L."/>
            <person name="Song H."/>
            <person name="Tian L."/>
            <person name="Zhu Q."/>
            <person name="Wang B."/>
        </authorList>
    </citation>
    <scope>NUCLEOTIDE SEQUENCE</scope>
    <source>
        <strain evidence="1">ZJHYS-2018</strain>
    </source>
</reference>
<protein>
    <submittedName>
        <fullName evidence="1">Uncharacterized protein</fullName>
    </submittedName>
</protein>
<evidence type="ECO:0000313" key="1">
    <source>
        <dbReference type="EMBL" id="KAG8002247.1"/>
    </source>
</evidence>
<gene>
    <name evidence="1" type="ORF">GBF38_012678</name>
</gene>
<proteinExistence type="predicted"/>
<dbReference type="Proteomes" id="UP000805704">
    <property type="component" value="Chromosome 6"/>
</dbReference>